<dbReference type="Pfam" id="PF02684">
    <property type="entry name" value="LpxB"/>
    <property type="match status" value="1"/>
</dbReference>
<keyword evidence="8 11" id="KW-0808">Transferase</keyword>
<dbReference type="PANTHER" id="PTHR30372:SF4">
    <property type="entry name" value="LIPID-A-DISACCHARIDE SYNTHASE, MITOCHONDRIAL-RELATED"/>
    <property type="match status" value="1"/>
</dbReference>
<dbReference type="KEGG" id="rfo:REIFOR_00948"/>
<dbReference type="Proteomes" id="UP000229757">
    <property type="component" value="Chromosome"/>
</dbReference>
<evidence type="ECO:0000256" key="4">
    <source>
        <dbReference type="ARBA" id="ARBA00020902"/>
    </source>
</evidence>
<sequence>MVAPLRVALVAGEASGDLLGAGLMQALRAQQPDIEFAGIGGDHMIAAGLISRVPMERLSVMGLTEVLGRLPELLGIRRALTQFCLDWQPDVFIGIDAPDFNLGLEISLRTAGIKTVHYVSPSVWAWRKGRIKKIRRAVDHMLTLLPFEATFYQREQIPVTFVGHTLADRLPMTHSPEILRQEMGLTAGIPVVAMLPGSRGSEVQTLTALFLATLARVQRQIGPIQIVIPAANTHRAHQIAAIIAQQAPDLNITVLDQRADDALAASDAVLVASGTATLQAMLWKKPMVVAYRLSALSYFIISRLATGRWVALPNILAERNWVPERLQAAATPERLAEDLIRALRDENYRHEFVAQASEWHRKLACNADQQAAQAVLTLVGR</sequence>
<comment type="similarity">
    <text evidence="2 11">Belongs to the LpxB family.</text>
</comment>
<comment type="function">
    <text evidence="1 11">Condensation of UDP-2,3-diacylglucosamine and 2,3-diacylglucosamine-1-phosphate to form lipid A disaccharide, a precursor of lipid A, a phosphorylated glycolipid that anchors the lipopolysaccharide to the outer membrane of the cell.</text>
</comment>
<evidence type="ECO:0000256" key="9">
    <source>
        <dbReference type="ARBA" id="ARBA00023098"/>
    </source>
</evidence>
<dbReference type="OrthoDB" id="9801642at2"/>
<evidence type="ECO:0000256" key="3">
    <source>
        <dbReference type="ARBA" id="ARBA00012687"/>
    </source>
</evidence>
<keyword evidence="5 11" id="KW-0444">Lipid biosynthesis</keyword>
<comment type="catalytic activity">
    <reaction evidence="10 11">
        <text>a lipid X + a UDP-2-N,3-O-bis[(3R)-3-hydroxyacyl]-alpha-D-glucosamine = a lipid A disaccharide + UDP + H(+)</text>
        <dbReference type="Rhea" id="RHEA:67828"/>
        <dbReference type="ChEBI" id="CHEBI:15378"/>
        <dbReference type="ChEBI" id="CHEBI:58223"/>
        <dbReference type="ChEBI" id="CHEBI:137748"/>
        <dbReference type="ChEBI" id="CHEBI:176338"/>
        <dbReference type="ChEBI" id="CHEBI:176343"/>
        <dbReference type="EC" id="2.4.1.182"/>
    </reaction>
</comment>
<evidence type="ECO:0000256" key="7">
    <source>
        <dbReference type="ARBA" id="ARBA00022676"/>
    </source>
</evidence>
<dbReference type="HAMAP" id="MF_00392">
    <property type="entry name" value="LpxB"/>
    <property type="match status" value="1"/>
</dbReference>
<dbReference type="GO" id="GO:0016020">
    <property type="term" value="C:membrane"/>
    <property type="evidence" value="ECO:0007669"/>
    <property type="project" value="GOC"/>
</dbReference>
<dbReference type="NCBIfam" id="TIGR00215">
    <property type="entry name" value="lpxB"/>
    <property type="match status" value="1"/>
</dbReference>
<dbReference type="GO" id="GO:0009245">
    <property type="term" value="P:lipid A biosynthetic process"/>
    <property type="evidence" value="ECO:0007669"/>
    <property type="project" value="UniProtKB-UniRule"/>
</dbReference>
<evidence type="ECO:0000256" key="2">
    <source>
        <dbReference type="ARBA" id="ARBA00007868"/>
    </source>
</evidence>
<evidence type="ECO:0000256" key="11">
    <source>
        <dbReference type="HAMAP-Rule" id="MF_00392"/>
    </source>
</evidence>
<keyword evidence="6 11" id="KW-0441">Lipid A biosynthesis</keyword>
<evidence type="ECO:0000256" key="1">
    <source>
        <dbReference type="ARBA" id="ARBA00002056"/>
    </source>
</evidence>
<dbReference type="GO" id="GO:0005543">
    <property type="term" value="F:phospholipid binding"/>
    <property type="evidence" value="ECO:0007669"/>
    <property type="project" value="TreeGrafter"/>
</dbReference>
<keyword evidence="7 11" id="KW-0328">Glycosyltransferase</keyword>
<dbReference type="EMBL" id="CP011797">
    <property type="protein sequence ID" value="ATX76115.1"/>
    <property type="molecule type" value="Genomic_DNA"/>
</dbReference>
<evidence type="ECO:0000313" key="13">
    <source>
        <dbReference type="Proteomes" id="UP000229757"/>
    </source>
</evidence>
<dbReference type="PANTHER" id="PTHR30372">
    <property type="entry name" value="LIPID-A-DISACCHARIDE SYNTHASE"/>
    <property type="match status" value="1"/>
</dbReference>
<organism evidence="12 13">
    <name type="scientific">Reinekea forsetii</name>
    <dbReference type="NCBI Taxonomy" id="1336806"/>
    <lineage>
        <taxon>Bacteria</taxon>
        <taxon>Pseudomonadati</taxon>
        <taxon>Pseudomonadota</taxon>
        <taxon>Gammaproteobacteria</taxon>
        <taxon>Oceanospirillales</taxon>
        <taxon>Saccharospirillaceae</taxon>
        <taxon>Reinekea</taxon>
    </lineage>
</organism>
<dbReference type="RefSeq" id="WP_100256480.1">
    <property type="nucleotide sequence ID" value="NZ_CP011797.1"/>
</dbReference>
<dbReference type="InterPro" id="IPR003835">
    <property type="entry name" value="Glyco_trans_19"/>
</dbReference>
<evidence type="ECO:0000256" key="8">
    <source>
        <dbReference type="ARBA" id="ARBA00022679"/>
    </source>
</evidence>
<dbReference type="GO" id="GO:0008915">
    <property type="term" value="F:lipid-A-disaccharide synthase activity"/>
    <property type="evidence" value="ECO:0007669"/>
    <property type="project" value="UniProtKB-UniRule"/>
</dbReference>
<dbReference type="SUPFAM" id="SSF53756">
    <property type="entry name" value="UDP-Glycosyltransferase/glycogen phosphorylase"/>
    <property type="match status" value="1"/>
</dbReference>
<dbReference type="EC" id="2.4.1.182" evidence="3 11"/>
<accession>A0A2K8KMQ4</accession>
<evidence type="ECO:0000256" key="10">
    <source>
        <dbReference type="ARBA" id="ARBA00048975"/>
    </source>
</evidence>
<proteinExistence type="inferred from homology"/>
<dbReference type="AlphaFoldDB" id="A0A2K8KMQ4"/>
<keyword evidence="9 11" id="KW-0443">Lipid metabolism</keyword>
<reference evidence="12 13" key="1">
    <citation type="journal article" date="2017" name="Environ. Microbiol.">
        <title>Genomic and physiological analyses of 'Reinekea forsetii' reveal a versatile opportunistic lifestyle during spring algae blooms.</title>
        <authorList>
            <person name="Avci B."/>
            <person name="Hahnke R.L."/>
            <person name="Chafee M."/>
            <person name="Fischer T."/>
            <person name="Gruber-Vodicka H."/>
            <person name="Tegetmeyer H.E."/>
            <person name="Harder J."/>
            <person name="Fuchs B.M."/>
            <person name="Amann R.I."/>
            <person name="Teeling H."/>
        </authorList>
    </citation>
    <scope>NUCLEOTIDE SEQUENCE [LARGE SCALE GENOMIC DNA]</scope>
    <source>
        <strain evidence="12 13">Hel1_31_D35</strain>
    </source>
</reference>
<evidence type="ECO:0000256" key="5">
    <source>
        <dbReference type="ARBA" id="ARBA00022516"/>
    </source>
</evidence>
<evidence type="ECO:0000313" key="12">
    <source>
        <dbReference type="EMBL" id="ATX76115.1"/>
    </source>
</evidence>
<evidence type="ECO:0000256" key="6">
    <source>
        <dbReference type="ARBA" id="ARBA00022556"/>
    </source>
</evidence>
<comment type="pathway">
    <text evidence="11">Bacterial outer membrane biogenesis; LPS lipid A biosynthesis.</text>
</comment>
<name>A0A2K8KMQ4_9GAMM</name>
<protein>
    <recommendedName>
        <fullName evidence="4 11">Lipid-A-disaccharide synthase</fullName>
        <ecNumber evidence="3 11">2.4.1.182</ecNumber>
    </recommendedName>
</protein>
<keyword evidence="13" id="KW-1185">Reference proteome</keyword>
<gene>
    <name evidence="11" type="primary">lpxB</name>
    <name evidence="12" type="ORF">REIFOR_00948</name>
</gene>
<dbReference type="UniPathway" id="UPA00973"/>